<evidence type="ECO:0000256" key="3">
    <source>
        <dbReference type="ARBA" id="ARBA00022840"/>
    </source>
</evidence>
<keyword evidence="4" id="KW-0479">Metal-binding</keyword>
<gene>
    <name evidence="5" type="ORF">ACFFFR_06010</name>
</gene>
<protein>
    <recommendedName>
        <fullName evidence="4">5-formyltetrahydrofolate cyclo-ligase</fullName>
        <ecNumber evidence="4">6.3.3.2</ecNumber>
    </recommendedName>
</protein>
<keyword evidence="6" id="KW-1185">Reference proteome</keyword>
<dbReference type="EC" id="6.3.3.2" evidence="4"/>
<evidence type="ECO:0000256" key="2">
    <source>
        <dbReference type="ARBA" id="ARBA00022741"/>
    </source>
</evidence>
<dbReference type="InterPro" id="IPR002698">
    <property type="entry name" value="FTHF_cligase"/>
</dbReference>
<comment type="catalytic activity">
    <reaction evidence="4">
        <text>(6S)-5-formyl-5,6,7,8-tetrahydrofolate + ATP = (6R)-5,10-methenyltetrahydrofolate + ADP + phosphate</text>
        <dbReference type="Rhea" id="RHEA:10488"/>
        <dbReference type="ChEBI" id="CHEBI:30616"/>
        <dbReference type="ChEBI" id="CHEBI:43474"/>
        <dbReference type="ChEBI" id="CHEBI:57455"/>
        <dbReference type="ChEBI" id="CHEBI:57457"/>
        <dbReference type="ChEBI" id="CHEBI:456216"/>
        <dbReference type="EC" id="6.3.3.2"/>
    </reaction>
</comment>
<dbReference type="PIRSF" id="PIRSF006806">
    <property type="entry name" value="FTHF_cligase"/>
    <property type="match status" value="1"/>
</dbReference>
<comment type="similarity">
    <text evidence="1 4">Belongs to the 5-formyltetrahydrofolate cyclo-ligase family.</text>
</comment>
<name>A0ABV6P9Z5_9MICC</name>
<accession>A0ABV6P9Z5</accession>
<reference evidence="5 6" key="1">
    <citation type="submission" date="2024-09" db="EMBL/GenBank/DDBJ databases">
        <authorList>
            <person name="Sun Q."/>
            <person name="Mori K."/>
        </authorList>
    </citation>
    <scope>NUCLEOTIDE SEQUENCE [LARGE SCALE GENOMIC DNA]</scope>
    <source>
        <strain evidence="5 6">NCAIM B.02604</strain>
    </source>
</reference>
<sequence>MSTHSDVDEAKRRQRAFFVAERKNMSQAERNSAAALITSHLRPWLTSHSPHRRITATLPFGTELPLHQLLQQLVEEDHFEVLMPICLPERQLAFTPWYPGVEMARCAYAPIDEPVGPRFGADVFDEVDVMLVPAQAIDFHGYRLGHGGGYYDRFLAKVKALSAVPTLLGMVYQHEFVPPGTFPVDEHDQAVDGVVTQLGFNWMF</sequence>
<dbReference type="Gene3D" id="3.40.50.10420">
    <property type="entry name" value="NagB/RpiA/CoA transferase-like"/>
    <property type="match status" value="1"/>
</dbReference>
<comment type="cofactor">
    <cofactor evidence="4">
        <name>Mg(2+)</name>
        <dbReference type="ChEBI" id="CHEBI:18420"/>
    </cofactor>
</comment>
<dbReference type="GO" id="GO:0030272">
    <property type="term" value="F:5-formyltetrahydrofolate cyclo-ligase activity"/>
    <property type="evidence" value="ECO:0007669"/>
    <property type="project" value="UniProtKB-EC"/>
</dbReference>
<keyword evidence="2 4" id="KW-0547">Nucleotide-binding</keyword>
<organism evidence="5 6">
    <name type="scientific">Micrococcoides hystricis</name>
    <dbReference type="NCBI Taxonomy" id="1572761"/>
    <lineage>
        <taxon>Bacteria</taxon>
        <taxon>Bacillati</taxon>
        <taxon>Actinomycetota</taxon>
        <taxon>Actinomycetes</taxon>
        <taxon>Micrococcales</taxon>
        <taxon>Micrococcaceae</taxon>
        <taxon>Micrococcoides</taxon>
    </lineage>
</organism>
<dbReference type="PANTHER" id="PTHR23407:SF1">
    <property type="entry name" value="5-FORMYLTETRAHYDROFOLATE CYCLO-LIGASE"/>
    <property type="match status" value="1"/>
</dbReference>
<dbReference type="NCBIfam" id="TIGR02727">
    <property type="entry name" value="MTHFS_bact"/>
    <property type="match status" value="1"/>
</dbReference>
<comment type="caution">
    <text evidence="5">The sequence shown here is derived from an EMBL/GenBank/DDBJ whole genome shotgun (WGS) entry which is preliminary data.</text>
</comment>
<dbReference type="InterPro" id="IPR024185">
    <property type="entry name" value="FTHF_cligase-like_sf"/>
</dbReference>
<evidence type="ECO:0000256" key="4">
    <source>
        <dbReference type="RuleBase" id="RU361279"/>
    </source>
</evidence>
<dbReference type="PANTHER" id="PTHR23407">
    <property type="entry name" value="ATPASE INHIBITOR/5-FORMYLTETRAHYDROFOLATE CYCLO-LIGASE"/>
    <property type="match status" value="1"/>
</dbReference>
<dbReference type="Pfam" id="PF01812">
    <property type="entry name" value="5-FTHF_cyc-lig"/>
    <property type="match status" value="1"/>
</dbReference>
<evidence type="ECO:0000313" key="6">
    <source>
        <dbReference type="Proteomes" id="UP001589862"/>
    </source>
</evidence>
<proteinExistence type="inferred from homology"/>
<dbReference type="Proteomes" id="UP001589862">
    <property type="component" value="Unassembled WGS sequence"/>
</dbReference>
<keyword evidence="4" id="KW-0460">Magnesium</keyword>
<evidence type="ECO:0000313" key="5">
    <source>
        <dbReference type="EMBL" id="MFC0581936.1"/>
    </source>
</evidence>
<keyword evidence="3 4" id="KW-0067">ATP-binding</keyword>
<evidence type="ECO:0000256" key="1">
    <source>
        <dbReference type="ARBA" id="ARBA00010638"/>
    </source>
</evidence>
<dbReference type="SUPFAM" id="SSF100950">
    <property type="entry name" value="NagB/RpiA/CoA transferase-like"/>
    <property type="match status" value="1"/>
</dbReference>
<dbReference type="EMBL" id="JBHLUB010000027">
    <property type="protein sequence ID" value="MFC0581936.1"/>
    <property type="molecule type" value="Genomic_DNA"/>
</dbReference>
<dbReference type="RefSeq" id="WP_377458715.1">
    <property type="nucleotide sequence ID" value="NZ_JBHLUB010000027.1"/>
</dbReference>
<dbReference type="InterPro" id="IPR037171">
    <property type="entry name" value="NagB/RpiA_transferase-like"/>
</dbReference>
<keyword evidence="5" id="KW-0436">Ligase</keyword>